<dbReference type="GO" id="GO:0033260">
    <property type="term" value="P:nuclear DNA replication"/>
    <property type="evidence" value="ECO:0007669"/>
    <property type="project" value="TreeGrafter"/>
</dbReference>
<feature type="domain" description="C2H2-type" evidence="16">
    <location>
        <begin position="49"/>
        <end position="72"/>
    </location>
</feature>
<feature type="domain" description="ZNF380 coiled-coil" evidence="17">
    <location>
        <begin position="207"/>
        <end position="287"/>
    </location>
</feature>
<feature type="compositionally biased region" description="Basic and acidic residues" evidence="15">
    <location>
        <begin position="12"/>
        <end position="25"/>
    </location>
</feature>
<accession>A0A1S3I769</accession>
<keyword evidence="8" id="KW-0863">Zinc-finger</keyword>
<evidence type="ECO:0000256" key="6">
    <source>
        <dbReference type="ARBA" id="ARBA00022618"/>
    </source>
</evidence>
<dbReference type="Proteomes" id="UP000085678">
    <property type="component" value="Unplaced"/>
</dbReference>
<keyword evidence="12" id="KW-0539">Nucleus</keyword>
<keyword evidence="18" id="KW-1185">Reference proteome</keyword>
<dbReference type="AlphaFoldDB" id="A0A1S3I769"/>
<dbReference type="PANTHER" id="PTHR13278:SF0">
    <property type="entry name" value="ZINC FINGER PROTEIN 830"/>
    <property type="match status" value="1"/>
</dbReference>
<evidence type="ECO:0000256" key="13">
    <source>
        <dbReference type="ARBA" id="ARBA00023306"/>
    </source>
</evidence>
<dbReference type="InterPro" id="IPR036236">
    <property type="entry name" value="Znf_C2H2_sf"/>
</dbReference>
<evidence type="ECO:0000256" key="1">
    <source>
        <dbReference type="ARBA" id="ARBA00004286"/>
    </source>
</evidence>
<evidence type="ECO:0000256" key="12">
    <source>
        <dbReference type="ARBA" id="ARBA00023242"/>
    </source>
</evidence>
<proteinExistence type="predicted"/>
<evidence type="ECO:0000259" key="17">
    <source>
        <dbReference type="Pfam" id="PF23406"/>
    </source>
</evidence>
<evidence type="ECO:0000256" key="10">
    <source>
        <dbReference type="ARBA" id="ARBA00022833"/>
    </source>
</evidence>
<feature type="compositionally biased region" description="Basic residues" evidence="15">
    <location>
        <begin position="1"/>
        <end position="11"/>
    </location>
</feature>
<evidence type="ECO:0000256" key="15">
    <source>
        <dbReference type="SAM" id="MobiDB-lite"/>
    </source>
</evidence>
<dbReference type="InterPro" id="IPR059039">
    <property type="entry name" value="ZNF380_CC"/>
</dbReference>
<evidence type="ECO:0000256" key="7">
    <source>
        <dbReference type="ARBA" id="ARBA00022723"/>
    </source>
</evidence>
<feature type="region of interest" description="Disordered" evidence="15">
    <location>
        <begin position="79"/>
        <end position="205"/>
    </location>
</feature>
<feature type="compositionally biased region" description="Acidic residues" evidence="15">
    <location>
        <begin position="147"/>
        <end position="157"/>
    </location>
</feature>
<keyword evidence="9" id="KW-0498">Mitosis</keyword>
<dbReference type="InterPro" id="IPR013087">
    <property type="entry name" value="Znf_C2H2_type"/>
</dbReference>
<feature type="region of interest" description="Disordered" evidence="15">
    <location>
        <begin position="1"/>
        <end position="33"/>
    </location>
</feature>
<dbReference type="SUPFAM" id="SSF57667">
    <property type="entry name" value="beta-beta-alpha zinc fingers"/>
    <property type="match status" value="1"/>
</dbReference>
<feature type="region of interest" description="Disordered" evidence="15">
    <location>
        <begin position="285"/>
        <end position="312"/>
    </location>
</feature>
<evidence type="ECO:0000256" key="3">
    <source>
        <dbReference type="ARBA" id="ARBA00017358"/>
    </source>
</evidence>
<evidence type="ECO:0000313" key="18">
    <source>
        <dbReference type="Proteomes" id="UP000085678"/>
    </source>
</evidence>
<evidence type="ECO:0000259" key="16">
    <source>
        <dbReference type="Pfam" id="PF12874"/>
    </source>
</evidence>
<dbReference type="GO" id="GO:0008270">
    <property type="term" value="F:zinc ion binding"/>
    <property type="evidence" value="ECO:0007669"/>
    <property type="project" value="UniProtKB-KW"/>
</dbReference>
<keyword evidence="4" id="KW-0158">Chromosome</keyword>
<evidence type="ECO:0000256" key="5">
    <source>
        <dbReference type="ARBA" id="ARBA00022473"/>
    </source>
</evidence>
<reference evidence="19" key="1">
    <citation type="submission" date="2025-08" db="UniProtKB">
        <authorList>
            <consortium name="RefSeq"/>
        </authorList>
    </citation>
    <scope>IDENTIFICATION</scope>
    <source>
        <tissue evidence="19">Gonads</tissue>
    </source>
</reference>
<dbReference type="Pfam" id="PF23406">
    <property type="entry name" value="ZNF380_CC"/>
    <property type="match status" value="1"/>
</dbReference>
<dbReference type="GO" id="GO:0005681">
    <property type="term" value="C:spliceosomal complex"/>
    <property type="evidence" value="ECO:0007669"/>
    <property type="project" value="InterPro"/>
</dbReference>
<dbReference type="GO" id="GO:0003676">
    <property type="term" value="F:nucleic acid binding"/>
    <property type="evidence" value="ECO:0007669"/>
    <property type="project" value="InterPro"/>
</dbReference>
<dbReference type="GeneID" id="106161597"/>
<dbReference type="FunCoup" id="A0A1S3I769">
    <property type="interactions" value="2542"/>
</dbReference>
<name>A0A1S3I769_LINAN</name>
<keyword evidence="7" id="KW-0479">Metal-binding</keyword>
<gene>
    <name evidence="19" type="primary">LOC106161597</name>
</gene>
<dbReference type="GO" id="GO:0044773">
    <property type="term" value="P:mitotic DNA damage checkpoint signaling"/>
    <property type="evidence" value="ECO:0007669"/>
    <property type="project" value="TreeGrafter"/>
</dbReference>
<evidence type="ECO:0000256" key="11">
    <source>
        <dbReference type="ARBA" id="ARBA00023054"/>
    </source>
</evidence>
<dbReference type="RefSeq" id="XP_013394053.1">
    <property type="nucleotide sequence ID" value="XM_013538599.1"/>
</dbReference>
<sequence length="324" mass="35889">MASNAKKKKKQLSKDDLRRLMKETKSTVTSTASRIDSPLAKYNSLGHLSCALCNVPVKNEKLWKAHIQGRTHRELVASLKMRPPAPVPPANTAKRKMVDSGQDEEVKKSKVTNNSSKGLPANFFEPSAPSGGKTNQQPALTLGDYGSSDEEEEENANEEGREGIPASAAGNSGLPADFFDSGVPPAPKGEEEEEGGTTVPMSMADKLPEGFFDDAKMDAKVRKVEYRDKMEDEWESFQKAMKEETAVSAAIIEEEDESVTVERKIDEIDDQINRLNTITTLARQKEEVMSKAKDTETMDSSDSEADEREFEGFLDWRNKKESHL</sequence>
<dbReference type="Gene3D" id="3.30.160.60">
    <property type="entry name" value="Classic Zinc Finger"/>
    <property type="match status" value="1"/>
</dbReference>
<dbReference type="GO" id="GO:0033314">
    <property type="term" value="P:mitotic DNA replication checkpoint signaling"/>
    <property type="evidence" value="ECO:0007669"/>
    <property type="project" value="TreeGrafter"/>
</dbReference>
<keyword evidence="5" id="KW-0217">Developmental protein</keyword>
<protein>
    <recommendedName>
        <fullName evidence="3">Zinc finger protein 830</fullName>
    </recommendedName>
    <alternativeName>
        <fullName evidence="14">Coiled-coil domain-containing protein 16</fullName>
    </alternativeName>
</protein>
<evidence type="ECO:0000256" key="8">
    <source>
        <dbReference type="ARBA" id="ARBA00022771"/>
    </source>
</evidence>
<dbReference type="PANTHER" id="PTHR13278">
    <property type="entry name" value="ZINC FINGER PROTEIN 830"/>
    <property type="match status" value="1"/>
</dbReference>
<keyword evidence="10" id="KW-0862">Zinc</keyword>
<dbReference type="Pfam" id="PF12874">
    <property type="entry name" value="zf-met"/>
    <property type="match status" value="1"/>
</dbReference>
<evidence type="ECO:0000256" key="14">
    <source>
        <dbReference type="ARBA" id="ARBA00030672"/>
    </source>
</evidence>
<dbReference type="InterPro" id="IPR040050">
    <property type="entry name" value="ZNF830-like"/>
</dbReference>
<feature type="compositionally biased region" description="Basic and acidic residues" evidence="15">
    <location>
        <begin position="285"/>
        <end position="296"/>
    </location>
</feature>
<keyword evidence="6" id="KW-0132">Cell division</keyword>
<feature type="compositionally biased region" description="Acidic residues" evidence="15">
    <location>
        <begin position="297"/>
        <end position="309"/>
    </location>
</feature>
<dbReference type="STRING" id="7574.A0A1S3I769"/>
<keyword evidence="13" id="KW-0131">Cell cycle</keyword>
<evidence type="ECO:0000256" key="9">
    <source>
        <dbReference type="ARBA" id="ARBA00022776"/>
    </source>
</evidence>
<organism evidence="18 19">
    <name type="scientific">Lingula anatina</name>
    <name type="common">Brachiopod</name>
    <name type="synonym">Lingula unguis</name>
    <dbReference type="NCBI Taxonomy" id="7574"/>
    <lineage>
        <taxon>Eukaryota</taxon>
        <taxon>Metazoa</taxon>
        <taxon>Spiralia</taxon>
        <taxon>Lophotrochozoa</taxon>
        <taxon>Brachiopoda</taxon>
        <taxon>Linguliformea</taxon>
        <taxon>Lingulata</taxon>
        <taxon>Lingulida</taxon>
        <taxon>Linguloidea</taxon>
        <taxon>Lingulidae</taxon>
        <taxon>Lingula</taxon>
    </lineage>
</organism>
<dbReference type="InParanoid" id="A0A1S3I769"/>
<comment type="subcellular location">
    <subcellularLocation>
        <location evidence="1">Chromosome</location>
    </subcellularLocation>
    <subcellularLocation>
        <location evidence="2">Nucleus speckle</location>
    </subcellularLocation>
</comment>
<evidence type="ECO:0000313" key="19">
    <source>
        <dbReference type="RefSeq" id="XP_013394053.1"/>
    </source>
</evidence>
<dbReference type="OrthoDB" id="77607at2759"/>
<evidence type="ECO:0000256" key="4">
    <source>
        <dbReference type="ARBA" id="ARBA00022454"/>
    </source>
</evidence>
<keyword evidence="11" id="KW-0175">Coiled coil</keyword>
<evidence type="ECO:0000256" key="2">
    <source>
        <dbReference type="ARBA" id="ARBA00004324"/>
    </source>
</evidence>
<dbReference type="KEGG" id="lak:106161597"/>